<accession>A0A7H1N5Y8</accession>
<dbReference type="EMBL" id="CP053923">
    <property type="protein sequence ID" value="QNT71124.1"/>
    <property type="molecule type" value="Genomic_DNA"/>
</dbReference>
<evidence type="ECO:0000313" key="2">
    <source>
        <dbReference type="Proteomes" id="UP000516369"/>
    </source>
</evidence>
<dbReference type="KEGG" id="dvn:HQ394_04325"/>
<gene>
    <name evidence="1" type="ORF">HQ394_04325</name>
</gene>
<evidence type="ECO:0000313" key="1">
    <source>
        <dbReference type="EMBL" id="QNT71124.1"/>
    </source>
</evidence>
<name>A0A7H1N5Y8_9PROT</name>
<proteinExistence type="predicted"/>
<dbReference type="AlphaFoldDB" id="A0A7H1N5Y8"/>
<protein>
    <submittedName>
        <fullName evidence="1">Neuromedin U</fullName>
    </submittedName>
</protein>
<reference evidence="1 2" key="1">
    <citation type="submission" date="2020-05" db="EMBL/GenBank/DDBJ databases">
        <title>Complete closed genome sequence of Defluviicoccus vanus.</title>
        <authorList>
            <person name="Bessarab I."/>
            <person name="Arumugam K."/>
            <person name="Maszenan A.M."/>
            <person name="Seviour R.J."/>
            <person name="Williams R.B."/>
        </authorList>
    </citation>
    <scope>NUCLEOTIDE SEQUENCE [LARGE SCALE GENOMIC DNA]</scope>
    <source>
        <strain evidence="1 2">Ben 114</strain>
    </source>
</reference>
<sequence>MAKQAQNPIANLISVPFQNNTTFDYGPRHRTQNIFNIQPVLPFTLNEDWNLITRWILPIVHQPSLARGDSSDTGTGNLNPTLFLSTSVAKDVLVGFGPTFLLPTASSNELGTKKWGAGPSAVAVWTPGHWLVGTLVNNIWSFAGPDRNQSTVNQFLAQPFINYNLSDGWYLTSAPIITANWEADRSADTWTVPVGGGFGKLSRIDPLPPINAELQVFRLAEAPRHGGTWALRTQVQFLFPK</sequence>
<organism evidence="1 2">
    <name type="scientific">Defluviicoccus vanus</name>
    <dbReference type="NCBI Taxonomy" id="111831"/>
    <lineage>
        <taxon>Bacteria</taxon>
        <taxon>Pseudomonadati</taxon>
        <taxon>Pseudomonadota</taxon>
        <taxon>Alphaproteobacteria</taxon>
        <taxon>Rhodospirillales</taxon>
        <taxon>Rhodospirillaceae</taxon>
        <taxon>Defluviicoccus</taxon>
    </lineage>
</organism>
<keyword evidence="2" id="KW-1185">Reference proteome</keyword>
<dbReference type="Proteomes" id="UP000516369">
    <property type="component" value="Chromosome"/>
</dbReference>